<comment type="caution">
    <text evidence="1">The sequence shown here is derived from an EMBL/GenBank/DDBJ whole genome shotgun (WGS) entry which is preliminary data.</text>
</comment>
<accession>A0ABV6QU48</accession>
<keyword evidence="2" id="KW-1185">Reference proteome</keyword>
<organism evidence="1 2">
    <name type="scientific">Kribbella deserti</name>
    <dbReference type="NCBI Taxonomy" id="1926257"/>
    <lineage>
        <taxon>Bacteria</taxon>
        <taxon>Bacillati</taxon>
        <taxon>Actinomycetota</taxon>
        <taxon>Actinomycetes</taxon>
        <taxon>Propionibacteriales</taxon>
        <taxon>Kribbellaceae</taxon>
        <taxon>Kribbella</taxon>
    </lineage>
</organism>
<reference evidence="1 2" key="1">
    <citation type="submission" date="2024-09" db="EMBL/GenBank/DDBJ databases">
        <authorList>
            <person name="Sun Q."/>
            <person name="Mori K."/>
        </authorList>
    </citation>
    <scope>NUCLEOTIDE SEQUENCE [LARGE SCALE GENOMIC DNA]</scope>
    <source>
        <strain evidence="1 2">CGMCC 1.15906</strain>
    </source>
</reference>
<protein>
    <submittedName>
        <fullName evidence="1">EcsC family protein</fullName>
    </submittedName>
</protein>
<dbReference type="Proteomes" id="UP001589890">
    <property type="component" value="Unassembled WGS sequence"/>
</dbReference>
<evidence type="ECO:0000313" key="2">
    <source>
        <dbReference type="Proteomes" id="UP001589890"/>
    </source>
</evidence>
<dbReference type="EMBL" id="JBHLTC010000037">
    <property type="protein sequence ID" value="MFC0628169.1"/>
    <property type="molecule type" value="Genomic_DNA"/>
</dbReference>
<proteinExistence type="predicted"/>
<dbReference type="Pfam" id="PF12787">
    <property type="entry name" value="EcsC"/>
    <property type="match status" value="1"/>
</dbReference>
<dbReference type="RefSeq" id="WP_380053876.1">
    <property type="nucleotide sequence ID" value="NZ_JBHLTC010000037.1"/>
</dbReference>
<name>A0ABV6QU48_9ACTN</name>
<dbReference type="InterPro" id="IPR024787">
    <property type="entry name" value="EcsC"/>
</dbReference>
<evidence type="ECO:0000313" key="1">
    <source>
        <dbReference type="EMBL" id="MFC0628169.1"/>
    </source>
</evidence>
<sequence length="237" mass="25016">MAGVARFVASSLAPAAQRFAPQAAAGALRRVLEVAIDGYQRFPGAEAVAARYLEKQETDAQGRRDVQAALEAVIDQHVRLAGVQGFLTSIGGLITLPVALPTNLTGLAVVQTRMVAAIASLRGYDLDDPRVRTAVITCLLGEDGVTDRLKNSSLPTSPLAMATAPVFDPELDRLVSAEVVGELIAHIGGKRMAITVTRRVPLLGGAVGAGVDGWSTYKIGQYADKVLLRRAPRPIEQ</sequence>
<gene>
    <name evidence="1" type="ORF">ACFFGN_29135</name>
</gene>